<feature type="transmembrane region" description="Helical" evidence="2">
    <location>
        <begin position="104"/>
        <end position="121"/>
    </location>
</feature>
<keyword evidence="2" id="KW-1133">Transmembrane helix</keyword>
<accession>A0AAV3TBS5</accession>
<feature type="transmembrane region" description="Helical" evidence="2">
    <location>
        <begin position="127"/>
        <end position="144"/>
    </location>
</feature>
<keyword evidence="1" id="KW-0175">Coiled coil</keyword>
<evidence type="ECO:0000256" key="2">
    <source>
        <dbReference type="SAM" id="Phobius"/>
    </source>
</evidence>
<sequence length="319" mass="36413">MSSKGQVPDYTRQDLRKATRFVEGDYKGINPREFYRRLKRRLEEFQVANDFKYQTFGDQREDLNILSENVGEKTGRVEGRQVAESDWELIGNGSLEYKPYGPHGALALIVGLLVTLVGGLAQDMRVAAVGIVAVLGGGFLYFNTDTGSFPLVRRDVIRVLMTGEVSERTIDDDDETRTDIFANMSVIYAGDTLVNVYTGDMDDMSWTLRFALMNQTKRWYNSIVAKEYRKDVSDGFFGYLGAWTSRSVRSHRQPIEQLQADFENSFELREAYTDTLLDELAPDVQDQIDEQHDELRSELEELAEEMDVYVDREGLEPTA</sequence>
<keyword evidence="2" id="KW-0812">Transmembrane</keyword>
<dbReference type="RefSeq" id="WP_343774221.1">
    <property type="nucleotide sequence ID" value="NZ_BAAADV010000004.1"/>
</dbReference>
<evidence type="ECO:0000256" key="1">
    <source>
        <dbReference type="SAM" id="Coils"/>
    </source>
</evidence>
<protein>
    <submittedName>
        <fullName evidence="3">Uncharacterized protein</fullName>
    </submittedName>
</protein>
<evidence type="ECO:0000313" key="3">
    <source>
        <dbReference type="EMBL" id="GAA0675227.1"/>
    </source>
</evidence>
<evidence type="ECO:0000313" key="4">
    <source>
        <dbReference type="Proteomes" id="UP001500420"/>
    </source>
</evidence>
<name>A0AAV3TBS5_9EURY</name>
<dbReference type="Proteomes" id="UP001500420">
    <property type="component" value="Unassembled WGS sequence"/>
</dbReference>
<dbReference type="EMBL" id="BAAADV010000004">
    <property type="protein sequence ID" value="GAA0675227.1"/>
    <property type="molecule type" value="Genomic_DNA"/>
</dbReference>
<feature type="coiled-coil region" evidence="1">
    <location>
        <begin position="285"/>
        <end position="312"/>
    </location>
</feature>
<proteinExistence type="predicted"/>
<gene>
    <name evidence="3" type="ORF">GCM10009020_23560</name>
</gene>
<keyword evidence="2" id="KW-0472">Membrane</keyword>
<dbReference type="AlphaFoldDB" id="A0AAV3TBS5"/>
<comment type="caution">
    <text evidence="3">The sequence shown here is derived from an EMBL/GenBank/DDBJ whole genome shotgun (WGS) entry which is preliminary data.</text>
</comment>
<reference evidence="3 4" key="1">
    <citation type="journal article" date="2019" name="Int. J. Syst. Evol. Microbiol.">
        <title>The Global Catalogue of Microorganisms (GCM) 10K type strain sequencing project: providing services to taxonomists for standard genome sequencing and annotation.</title>
        <authorList>
            <consortium name="The Broad Institute Genomics Platform"/>
            <consortium name="The Broad Institute Genome Sequencing Center for Infectious Disease"/>
            <person name="Wu L."/>
            <person name="Ma J."/>
        </authorList>
    </citation>
    <scope>NUCLEOTIDE SEQUENCE [LARGE SCALE GENOMIC DNA]</scope>
    <source>
        <strain evidence="3 4">JCM 16328</strain>
    </source>
</reference>
<organism evidence="3 4">
    <name type="scientific">Natronoarchaeum mannanilyticum</name>
    <dbReference type="NCBI Taxonomy" id="926360"/>
    <lineage>
        <taxon>Archaea</taxon>
        <taxon>Methanobacteriati</taxon>
        <taxon>Methanobacteriota</taxon>
        <taxon>Stenosarchaea group</taxon>
        <taxon>Halobacteria</taxon>
        <taxon>Halobacteriales</taxon>
        <taxon>Natronoarchaeaceae</taxon>
    </lineage>
</organism>
<keyword evidence="4" id="KW-1185">Reference proteome</keyword>